<dbReference type="EMBL" id="NHON01000012">
    <property type="protein sequence ID" value="OWJ67525.1"/>
    <property type="molecule type" value="Genomic_DNA"/>
</dbReference>
<evidence type="ECO:0000256" key="1">
    <source>
        <dbReference type="SAM" id="Phobius"/>
    </source>
</evidence>
<keyword evidence="1" id="KW-1133">Transmembrane helix</keyword>
<feature type="transmembrane region" description="Helical" evidence="1">
    <location>
        <begin position="67"/>
        <end position="89"/>
    </location>
</feature>
<gene>
    <name evidence="2" type="ORF">BWR60_08960</name>
</gene>
<dbReference type="Proteomes" id="UP000196655">
    <property type="component" value="Unassembled WGS sequence"/>
</dbReference>
<organism evidence="2 3">
    <name type="scientific">Inquilinus limosus</name>
    <dbReference type="NCBI Taxonomy" id="171674"/>
    <lineage>
        <taxon>Bacteria</taxon>
        <taxon>Pseudomonadati</taxon>
        <taxon>Pseudomonadota</taxon>
        <taxon>Alphaproteobacteria</taxon>
        <taxon>Rhodospirillales</taxon>
        <taxon>Rhodospirillaceae</taxon>
        <taxon>Inquilinus</taxon>
    </lineage>
</organism>
<dbReference type="STRING" id="1122125.GCA_000423185_00236"/>
<sequence length="149" mass="14660">MGAVATVALLAAAGICLVLQNLLMVRITLSAPTVLVALVANSAVGLTLLLSLLLLRTGPGGVAEAASALRPWALLPGLLGSFFVFAGILGYQRLGAAPTIAVLVASQLVAGLAADQLKPGAPALSAQALPILGAVLLVLGAVLVARRGG</sequence>
<evidence type="ECO:0008006" key="4">
    <source>
        <dbReference type="Google" id="ProtNLM"/>
    </source>
</evidence>
<protein>
    <recommendedName>
        <fullName evidence="4">EamA-like transporter family protein</fullName>
    </recommendedName>
</protein>
<dbReference type="InterPro" id="IPR006750">
    <property type="entry name" value="YdcZ"/>
</dbReference>
<proteinExistence type="predicted"/>
<dbReference type="AlphaFoldDB" id="A0A211ZQI4"/>
<dbReference type="OrthoDB" id="7864805at2"/>
<dbReference type="RefSeq" id="WP_088150664.1">
    <property type="nucleotide sequence ID" value="NZ_NHON01000012.1"/>
</dbReference>
<name>A0A211ZQI4_9PROT</name>
<feature type="transmembrane region" description="Helical" evidence="1">
    <location>
        <begin position="126"/>
        <end position="145"/>
    </location>
</feature>
<dbReference type="Pfam" id="PF04657">
    <property type="entry name" value="DMT_YdcZ"/>
    <property type="match status" value="1"/>
</dbReference>
<dbReference type="PANTHER" id="PTHR34821:SF2">
    <property type="entry name" value="INNER MEMBRANE PROTEIN YDCZ"/>
    <property type="match status" value="1"/>
</dbReference>
<reference evidence="3" key="1">
    <citation type="submission" date="2017-05" db="EMBL/GenBank/DDBJ databases">
        <authorList>
            <person name="Macchi M."/>
            <person name="Festa S."/>
            <person name="Coppotelli B.M."/>
            <person name="Morelli I.S."/>
        </authorList>
    </citation>
    <scope>NUCLEOTIDE SEQUENCE [LARGE SCALE GENOMIC DNA]</scope>
    <source>
        <strain evidence="3">I</strain>
    </source>
</reference>
<accession>A0A211ZQI4</accession>
<dbReference type="GO" id="GO:0005886">
    <property type="term" value="C:plasma membrane"/>
    <property type="evidence" value="ECO:0007669"/>
    <property type="project" value="TreeGrafter"/>
</dbReference>
<keyword evidence="1" id="KW-0472">Membrane</keyword>
<keyword evidence="1" id="KW-0812">Transmembrane</keyword>
<evidence type="ECO:0000313" key="2">
    <source>
        <dbReference type="EMBL" id="OWJ67525.1"/>
    </source>
</evidence>
<comment type="caution">
    <text evidence="2">The sequence shown here is derived from an EMBL/GenBank/DDBJ whole genome shotgun (WGS) entry which is preliminary data.</text>
</comment>
<keyword evidence="3" id="KW-1185">Reference proteome</keyword>
<feature type="transmembrane region" description="Helical" evidence="1">
    <location>
        <begin position="34"/>
        <end position="55"/>
    </location>
</feature>
<evidence type="ECO:0000313" key="3">
    <source>
        <dbReference type="Proteomes" id="UP000196655"/>
    </source>
</evidence>
<dbReference type="PANTHER" id="PTHR34821">
    <property type="entry name" value="INNER MEMBRANE PROTEIN YDCZ"/>
    <property type="match status" value="1"/>
</dbReference>